<dbReference type="InterPro" id="IPR021958">
    <property type="entry name" value="DUF3575"/>
</dbReference>
<accession>F0S7S1</accession>
<dbReference type="KEGG" id="psn:Pedsa_2785"/>
<gene>
    <name evidence="2" type="ordered locus">Pedsa_2785</name>
</gene>
<dbReference type="Pfam" id="PF12099">
    <property type="entry name" value="DUF3575"/>
    <property type="match status" value="1"/>
</dbReference>
<dbReference type="eggNOG" id="ENOG503257C">
    <property type="taxonomic scope" value="Bacteria"/>
</dbReference>
<dbReference type="AlphaFoldDB" id="F0S7S1"/>
<keyword evidence="1" id="KW-0732">Signal</keyword>
<organism evidence="2 3">
    <name type="scientific">Pseudopedobacter saltans (strain ATCC 51119 / DSM 12145 / JCM 21818 / CCUG 39354 / LMG 10337 / NBRC 100064 / NCIMB 13643)</name>
    <name type="common">Pedobacter saltans</name>
    <dbReference type="NCBI Taxonomy" id="762903"/>
    <lineage>
        <taxon>Bacteria</taxon>
        <taxon>Pseudomonadati</taxon>
        <taxon>Bacteroidota</taxon>
        <taxon>Sphingobacteriia</taxon>
        <taxon>Sphingobacteriales</taxon>
        <taxon>Sphingobacteriaceae</taxon>
        <taxon>Pseudopedobacter</taxon>
    </lineage>
</organism>
<evidence type="ECO:0008006" key="4">
    <source>
        <dbReference type="Google" id="ProtNLM"/>
    </source>
</evidence>
<dbReference type="RefSeq" id="WP_013633811.1">
    <property type="nucleotide sequence ID" value="NC_015177.1"/>
</dbReference>
<feature type="chain" id="PRO_5003260024" description="DUF3575 domain-containing protein" evidence="1">
    <location>
        <begin position="21"/>
        <end position="256"/>
    </location>
</feature>
<dbReference type="HOGENOM" id="CLU_089968_0_0_10"/>
<proteinExistence type="predicted"/>
<dbReference type="EMBL" id="CP002545">
    <property type="protein sequence ID" value="ADY53326.1"/>
    <property type="molecule type" value="Genomic_DNA"/>
</dbReference>
<name>F0S7S1_PSESL</name>
<keyword evidence="3" id="KW-1185">Reference proteome</keyword>
<evidence type="ECO:0000313" key="3">
    <source>
        <dbReference type="Proteomes" id="UP000000310"/>
    </source>
</evidence>
<reference evidence="2 3" key="1">
    <citation type="journal article" date="2011" name="Stand. Genomic Sci.">
        <title>Complete genome sequence of the gliding, heparinolytic Pedobacter saltans type strain (113).</title>
        <authorList>
            <person name="Liolios K."/>
            <person name="Sikorski J."/>
            <person name="Lu M."/>
            <person name="Nolan M."/>
            <person name="Lapidus A."/>
            <person name="Lucas S."/>
            <person name="Hammon N."/>
            <person name="Deshpande S."/>
            <person name="Cheng J.F."/>
            <person name="Tapia R."/>
            <person name="Han C."/>
            <person name="Goodwin L."/>
            <person name="Pitluck S."/>
            <person name="Huntemann M."/>
            <person name="Ivanova N."/>
            <person name="Pagani I."/>
            <person name="Mavromatis K."/>
            <person name="Ovchinikova G."/>
            <person name="Pati A."/>
            <person name="Chen A."/>
            <person name="Palaniappan K."/>
            <person name="Land M."/>
            <person name="Hauser L."/>
            <person name="Brambilla E.M."/>
            <person name="Kotsyurbenko O."/>
            <person name="Rohde M."/>
            <person name="Tindall B.J."/>
            <person name="Abt B."/>
            <person name="Goker M."/>
            <person name="Detter J.C."/>
            <person name="Woyke T."/>
            <person name="Bristow J."/>
            <person name="Eisen J.A."/>
            <person name="Markowitz V."/>
            <person name="Hugenholtz P."/>
            <person name="Klenk H.P."/>
            <person name="Kyrpides N.C."/>
        </authorList>
    </citation>
    <scope>NUCLEOTIDE SEQUENCE [LARGE SCALE GENOMIC DNA]</scope>
    <source>
        <strain evidence="3">ATCC 51119 / DSM 12145 / JCM 21818 / LMG 10337 / NBRC 100064 / NCIMB 13643</strain>
    </source>
</reference>
<sequence>MNKKLLLTALVVLIVSFCKAGSKKDSVSNFSGKNLVKLNLTALPLNTYSGIYERAIGKKIAVGIGYKLMPKGKLPMLRNLESLIDDDEVNNHLKNLKLGSYAITPEVKFYFGKDVFRGFYIAPFGRYSVYSLDWPYEYDYEENGITHTENILLKGDVKTITGGLLFGAQWKLSKRIYLDWFIIGPNAGSANGTIKGTGDLSDPDKRKALDDAIQDLADSDIPFVKIEGETSSTGATIKFSGPWAGLRGGINLGFRF</sequence>
<reference evidence="3" key="2">
    <citation type="submission" date="2011-02" db="EMBL/GenBank/DDBJ databases">
        <title>The complete genome of Pedobacter saltans DSM 12145.</title>
        <authorList>
            <consortium name="US DOE Joint Genome Institute (JGI-PGF)"/>
            <person name="Lucas S."/>
            <person name="Copeland A."/>
            <person name="Lapidus A."/>
            <person name="Bruce D."/>
            <person name="Goodwin L."/>
            <person name="Pitluck S."/>
            <person name="Kyrpides N."/>
            <person name="Mavromatis K."/>
            <person name="Pagani I."/>
            <person name="Ivanova N."/>
            <person name="Ovchinnikova G."/>
            <person name="Lu M."/>
            <person name="Detter J.C."/>
            <person name="Han C."/>
            <person name="Land M."/>
            <person name="Hauser L."/>
            <person name="Markowitz V."/>
            <person name="Cheng J.-F."/>
            <person name="Hugenholtz P."/>
            <person name="Woyke T."/>
            <person name="Wu D."/>
            <person name="Tindall B."/>
            <person name="Pomrenke H.G."/>
            <person name="Brambilla E."/>
            <person name="Klenk H.-P."/>
            <person name="Eisen J.A."/>
        </authorList>
    </citation>
    <scope>NUCLEOTIDE SEQUENCE [LARGE SCALE GENOMIC DNA]</scope>
    <source>
        <strain evidence="3">ATCC 51119 / DSM 12145 / JCM 21818 / LMG 10337 / NBRC 100064 / NCIMB 13643</strain>
    </source>
</reference>
<evidence type="ECO:0000256" key="1">
    <source>
        <dbReference type="SAM" id="SignalP"/>
    </source>
</evidence>
<dbReference type="OrthoDB" id="1118958at2"/>
<evidence type="ECO:0000313" key="2">
    <source>
        <dbReference type="EMBL" id="ADY53326.1"/>
    </source>
</evidence>
<dbReference type="Proteomes" id="UP000000310">
    <property type="component" value="Chromosome"/>
</dbReference>
<feature type="signal peptide" evidence="1">
    <location>
        <begin position="1"/>
        <end position="20"/>
    </location>
</feature>
<protein>
    <recommendedName>
        <fullName evidence="4">DUF3575 domain-containing protein</fullName>
    </recommendedName>
</protein>
<dbReference type="STRING" id="762903.Pedsa_2785"/>